<evidence type="ECO:0000256" key="8">
    <source>
        <dbReference type="ARBA" id="ARBA00022729"/>
    </source>
</evidence>
<dbReference type="Pfam" id="PF00450">
    <property type="entry name" value="Peptidase_S10"/>
    <property type="match status" value="1"/>
</dbReference>
<feature type="signal peptide" evidence="15">
    <location>
        <begin position="1"/>
        <end position="36"/>
    </location>
</feature>
<dbReference type="InterPro" id="IPR029058">
    <property type="entry name" value="AB_hydrolase_fold"/>
</dbReference>
<sequence length="676" mass="75414">MWFLTHSPSRWRSGGSIAMLACSLLCSVSWIPRASAEKSAADYFVHALPGAPEPLLKMHAGHIEITPEHHGNLFFWHFQNRHIANKQRTVIWLNGGPGCSSMDGALMEVGPYRVREGGKLEYNDGSWDEFANILFVDNPVGTGFSYVDSNAYLHELDEMTAQFMLFLDKWFSLFPEYEHDDLYIAGESYAGQHIPYIARAILNRNKDAAKQPWKLAGLLIGNGWISPTDHYFSYLPFAYEHKLIQGGSDAAKRVESQQSICTKRLDEGGKDHVDTRECELIMINILEETKDKSADPKHQCINMYDVRLRDDDSCGMNWPPDLDTVTPYLRRKDVVSALHINPDKKTGWQECNGAVSANFRATKSIPTIKFLPEILAEIPVVLFSGDQDLICNHIGTESLINSMQFNGGTGFELSPGVWAPRRDWTFEGEPAGIYQEARNLTYVLFYNSSHMVPFDYPRRTRDMLDRFMGVDIASIGGSPADSRIDGEKGPLTSVGGHPNSTAAEEAEKERVQQAAWKAYRKSGEVALVVVIIAAGLWGWYVWRDRRRRAGYKGLSGEGGEGRESLMAGMGLESFRRRERERDVEAADFDERELDEVDGRGRGLANGVGNGATAANGARNGKVKGGKGAKLYSEGGKGERRYSQDGDLEDDRRYSLGEASSEGEEDERPVREKGGQT</sequence>
<dbReference type="AlphaFoldDB" id="A0A8E2JIE6"/>
<keyword evidence="7" id="KW-0053">Apoptosis</keyword>
<evidence type="ECO:0000256" key="9">
    <source>
        <dbReference type="ARBA" id="ARBA00022801"/>
    </source>
</evidence>
<dbReference type="GO" id="GO:0006915">
    <property type="term" value="P:apoptotic process"/>
    <property type="evidence" value="ECO:0007669"/>
    <property type="project" value="UniProtKB-KW"/>
</dbReference>
<dbReference type="Gene3D" id="3.40.50.1820">
    <property type="entry name" value="alpha/beta hydrolase"/>
    <property type="match status" value="1"/>
</dbReference>
<dbReference type="PROSITE" id="PS00131">
    <property type="entry name" value="CARBOXYPEPT_SER_SER"/>
    <property type="match status" value="1"/>
</dbReference>
<dbReference type="PANTHER" id="PTHR11802">
    <property type="entry name" value="SERINE PROTEASE FAMILY S10 SERINE CARBOXYPEPTIDASE"/>
    <property type="match status" value="1"/>
</dbReference>
<dbReference type="Proteomes" id="UP000250266">
    <property type="component" value="Unassembled WGS sequence"/>
</dbReference>
<proteinExistence type="inferred from homology"/>
<evidence type="ECO:0000256" key="6">
    <source>
        <dbReference type="ARBA" id="ARBA00022692"/>
    </source>
</evidence>
<evidence type="ECO:0000256" key="14">
    <source>
        <dbReference type="ARBA" id="ARBA00037042"/>
    </source>
</evidence>
<keyword evidence="12 17" id="KW-0472">Membrane</keyword>
<organism evidence="18 19">
    <name type="scientific">Lepidopterella palustris CBS 459.81</name>
    <dbReference type="NCBI Taxonomy" id="1314670"/>
    <lineage>
        <taxon>Eukaryota</taxon>
        <taxon>Fungi</taxon>
        <taxon>Dikarya</taxon>
        <taxon>Ascomycota</taxon>
        <taxon>Pezizomycotina</taxon>
        <taxon>Dothideomycetes</taxon>
        <taxon>Pleosporomycetidae</taxon>
        <taxon>Mytilinidiales</taxon>
        <taxon>Argynnaceae</taxon>
        <taxon>Lepidopterella</taxon>
    </lineage>
</organism>
<dbReference type="InterPro" id="IPR001563">
    <property type="entry name" value="Peptidase_S10"/>
</dbReference>
<keyword evidence="11" id="KW-0333">Golgi apparatus</keyword>
<evidence type="ECO:0000256" key="17">
    <source>
        <dbReference type="SAM" id="Phobius"/>
    </source>
</evidence>
<dbReference type="FunFam" id="3.40.50.1820:FF:000121">
    <property type="entry name" value="Carboxypeptidase D"/>
    <property type="match status" value="1"/>
</dbReference>
<feature type="compositionally biased region" description="Basic and acidic residues" evidence="16">
    <location>
        <begin position="667"/>
        <end position="676"/>
    </location>
</feature>
<evidence type="ECO:0000256" key="10">
    <source>
        <dbReference type="ARBA" id="ARBA00022989"/>
    </source>
</evidence>
<feature type="transmembrane region" description="Helical" evidence="17">
    <location>
        <begin position="525"/>
        <end position="542"/>
    </location>
</feature>
<dbReference type="GO" id="GO:0005802">
    <property type="term" value="C:trans-Golgi network"/>
    <property type="evidence" value="ECO:0007669"/>
    <property type="project" value="TreeGrafter"/>
</dbReference>
<dbReference type="EC" id="3.4.16.-" evidence="15"/>
<keyword evidence="8 15" id="KW-0732">Signal</keyword>
<keyword evidence="5 15" id="KW-0645">Protease</keyword>
<evidence type="ECO:0000256" key="4">
    <source>
        <dbReference type="ARBA" id="ARBA00022645"/>
    </source>
</evidence>
<keyword evidence="10 17" id="KW-1133">Transmembrane helix</keyword>
<keyword evidence="4 15" id="KW-0121">Carboxypeptidase</keyword>
<dbReference type="GO" id="GO:0006508">
    <property type="term" value="P:proteolysis"/>
    <property type="evidence" value="ECO:0007669"/>
    <property type="project" value="UniProtKB-KW"/>
</dbReference>
<feature type="region of interest" description="Disordered" evidence="16">
    <location>
        <begin position="576"/>
        <end position="676"/>
    </location>
</feature>
<dbReference type="EMBL" id="KV744856">
    <property type="protein sequence ID" value="OCK83643.1"/>
    <property type="molecule type" value="Genomic_DNA"/>
</dbReference>
<keyword evidence="19" id="KW-1185">Reference proteome</keyword>
<accession>A0A8E2JIE6</accession>
<feature type="compositionally biased region" description="Low complexity" evidence="16">
    <location>
        <begin position="610"/>
        <end position="619"/>
    </location>
</feature>
<comment type="subcellular location">
    <subcellularLocation>
        <location evidence="2">Golgi apparatus</location>
        <location evidence="2">trans-Golgi network membrane</location>
        <topology evidence="2">Single-pass type I membrane protein</topology>
    </subcellularLocation>
</comment>
<dbReference type="GO" id="GO:0004185">
    <property type="term" value="F:serine-type carboxypeptidase activity"/>
    <property type="evidence" value="ECO:0007669"/>
    <property type="project" value="UniProtKB-UniRule"/>
</dbReference>
<dbReference type="PRINTS" id="PR00724">
    <property type="entry name" value="CRBOXYPTASEC"/>
</dbReference>
<comment type="catalytic activity">
    <reaction evidence="1">
        <text>Preferential release of a C-terminal arginine or lysine residue.</text>
        <dbReference type="EC" id="3.4.16.6"/>
    </reaction>
</comment>
<evidence type="ECO:0000256" key="7">
    <source>
        <dbReference type="ARBA" id="ARBA00022703"/>
    </source>
</evidence>
<keyword evidence="9 15" id="KW-0378">Hydrolase</keyword>
<protein>
    <recommendedName>
        <fullName evidence="15">Carboxypeptidase</fullName>
        <ecNumber evidence="15">3.4.16.-</ecNumber>
    </recommendedName>
</protein>
<keyword evidence="13" id="KW-0325">Glycoprotein</keyword>
<comment type="similarity">
    <text evidence="3 15">Belongs to the peptidase S10 family.</text>
</comment>
<evidence type="ECO:0000256" key="3">
    <source>
        <dbReference type="ARBA" id="ARBA00009431"/>
    </source>
</evidence>
<evidence type="ECO:0000256" key="5">
    <source>
        <dbReference type="ARBA" id="ARBA00022670"/>
    </source>
</evidence>
<reference evidence="18 19" key="1">
    <citation type="journal article" date="2016" name="Nat. Commun.">
        <title>Ectomycorrhizal ecology is imprinted in the genome of the dominant symbiotic fungus Cenococcum geophilum.</title>
        <authorList>
            <consortium name="DOE Joint Genome Institute"/>
            <person name="Peter M."/>
            <person name="Kohler A."/>
            <person name="Ohm R.A."/>
            <person name="Kuo A."/>
            <person name="Krutzmann J."/>
            <person name="Morin E."/>
            <person name="Arend M."/>
            <person name="Barry K.W."/>
            <person name="Binder M."/>
            <person name="Choi C."/>
            <person name="Clum A."/>
            <person name="Copeland A."/>
            <person name="Grisel N."/>
            <person name="Haridas S."/>
            <person name="Kipfer T."/>
            <person name="LaButti K."/>
            <person name="Lindquist E."/>
            <person name="Lipzen A."/>
            <person name="Maire R."/>
            <person name="Meier B."/>
            <person name="Mihaltcheva S."/>
            <person name="Molinier V."/>
            <person name="Murat C."/>
            <person name="Poggeler S."/>
            <person name="Quandt C.A."/>
            <person name="Sperisen C."/>
            <person name="Tritt A."/>
            <person name="Tisserant E."/>
            <person name="Crous P.W."/>
            <person name="Henrissat B."/>
            <person name="Nehls U."/>
            <person name="Egli S."/>
            <person name="Spatafora J.W."/>
            <person name="Grigoriev I.V."/>
            <person name="Martin F.M."/>
        </authorList>
    </citation>
    <scope>NUCLEOTIDE SEQUENCE [LARGE SCALE GENOMIC DNA]</scope>
    <source>
        <strain evidence="18 19">CBS 459.81</strain>
    </source>
</reference>
<dbReference type="InterPro" id="IPR018202">
    <property type="entry name" value="Ser_caboxypep_ser_AS"/>
</dbReference>
<evidence type="ECO:0000256" key="12">
    <source>
        <dbReference type="ARBA" id="ARBA00023136"/>
    </source>
</evidence>
<evidence type="ECO:0000256" key="16">
    <source>
        <dbReference type="SAM" id="MobiDB-lite"/>
    </source>
</evidence>
<evidence type="ECO:0000256" key="15">
    <source>
        <dbReference type="RuleBase" id="RU361156"/>
    </source>
</evidence>
<dbReference type="OrthoDB" id="443318at2759"/>
<gene>
    <name evidence="18" type="ORF">K432DRAFT_290630</name>
</gene>
<feature type="compositionally biased region" description="Acidic residues" evidence="16">
    <location>
        <begin position="585"/>
        <end position="595"/>
    </location>
</feature>
<evidence type="ECO:0000313" key="19">
    <source>
        <dbReference type="Proteomes" id="UP000250266"/>
    </source>
</evidence>
<evidence type="ECO:0000313" key="18">
    <source>
        <dbReference type="EMBL" id="OCK83643.1"/>
    </source>
</evidence>
<name>A0A8E2JIE6_9PEZI</name>
<comment type="function">
    <text evidence="14">Protease with a carboxypeptidase B-like function involved in the C-terminal processing of the lysine and arginine residues from protein precursors. Promotes cell fusion and is involved in the programmed cell death.</text>
</comment>
<feature type="compositionally biased region" description="Basic and acidic residues" evidence="16">
    <location>
        <begin position="635"/>
        <end position="654"/>
    </location>
</feature>
<evidence type="ECO:0000256" key="2">
    <source>
        <dbReference type="ARBA" id="ARBA00004393"/>
    </source>
</evidence>
<evidence type="ECO:0000256" key="1">
    <source>
        <dbReference type="ARBA" id="ARBA00001003"/>
    </source>
</evidence>
<evidence type="ECO:0000256" key="11">
    <source>
        <dbReference type="ARBA" id="ARBA00023034"/>
    </source>
</evidence>
<feature type="region of interest" description="Disordered" evidence="16">
    <location>
        <begin position="478"/>
        <end position="502"/>
    </location>
</feature>
<dbReference type="PANTHER" id="PTHR11802:SF190">
    <property type="entry name" value="PHEROMONE-PROCESSING CARBOXYPEPTIDASE KEX1"/>
    <property type="match status" value="1"/>
</dbReference>
<feature type="chain" id="PRO_5034902922" description="Carboxypeptidase" evidence="15">
    <location>
        <begin position="37"/>
        <end position="676"/>
    </location>
</feature>
<evidence type="ECO:0000256" key="13">
    <source>
        <dbReference type="ARBA" id="ARBA00023180"/>
    </source>
</evidence>
<dbReference type="SUPFAM" id="SSF53474">
    <property type="entry name" value="alpha/beta-Hydrolases"/>
    <property type="match status" value="1"/>
</dbReference>
<keyword evidence="6 17" id="KW-0812">Transmembrane</keyword>